<protein>
    <submittedName>
        <fullName evidence="2">Uncharacterized protein</fullName>
    </submittedName>
</protein>
<evidence type="ECO:0000256" key="1">
    <source>
        <dbReference type="SAM" id="MobiDB-lite"/>
    </source>
</evidence>
<dbReference type="Proteomes" id="UP001218218">
    <property type="component" value="Unassembled WGS sequence"/>
</dbReference>
<feature type="non-terminal residue" evidence="2">
    <location>
        <position position="1"/>
    </location>
</feature>
<comment type="caution">
    <text evidence="2">The sequence shown here is derived from an EMBL/GenBank/DDBJ whole genome shotgun (WGS) entry which is preliminary data.</text>
</comment>
<name>A0AAD7EN21_9AGAR</name>
<accession>A0AAD7EN21</accession>
<evidence type="ECO:0000313" key="3">
    <source>
        <dbReference type="Proteomes" id="UP001218218"/>
    </source>
</evidence>
<proteinExistence type="predicted"/>
<keyword evidence="3" id="KW-1185">Reference proteome</keyword>
<evidence type="ECO:0000313" key="2">
    <source>
        <dbReference type="EMBL" id="KAJ7342456.1"/>
    </source>
</evidence>
<organism evidence="2 3">
    <name type="scientific">Mycena albidolilacea</name>
    <dbReference type="NCBI Taxonomy" id="1033008"/>
    <lineage>
        <taxon>Eukaryota</taxon>
        <taxon>Fungi</taxon>
        <taxon>Dikarya</taxon>
        <taxon>Basidiomycota</taxon>
        <taxon>Agaricomycotina</taxon>
        <taxon>Agaricomycetes</taxon>
        <taxon>Agaricomycetidae</taxon>
        <taxon>Agaricales</taxon>
        <taxon>Marasmiineae</taxon>
        <taxon>Mycenaceae</taxon>
        <taxon>Mycena</taxon>
    </lineage>
</organism>
<feature type="non-terminal residue" evidence="2">
    <location>
        <position position="54"/>
    </location>
</feature>
<sequence>LTSLFGGVVENPFTLAYCERVVSEKSLYMELLAADHSDEEPDAGAQEGSGDDYE</sequence>
<dbReference type="EMBL" id="JARIHO010000025">
    <property type="protein sequence ID" value="KAJ7342456.1"/>
    <property type="molecule type" value="Genomic_DNA"/>
</dbReference>
<feature type="region of interest" description="Disordered" evidence="1">
    <location>
        <begin position="34"/>
        <end position="54"/>
    </location>
</feature>
<gene>
    <name evidence="2" type="ORF">DFH08DRAFT_626730</name>
</gene>
<reference evidence="2" key="1">
    <citation type="submission" date="2023-03" db="EMBL/GenBank/DDBJ databases">
        <title>Massive genome expansion in bonnet fungi (Mycena s.s.) driven by repeated elements and novel gene families across ecological guilds.</title>
        <authorList>
            <consortium name="Lawrence Berkeley National Laboratory"/>
            <person name="Harder C.B."/>
            <person name="Miyauchi S."/>
            <person name="Viragh M."/>
            <person name="Kuo A."/>
            <person name="Thoen E."/>
            <person name="Andreopoulos B."/>
            <person name="Lu D."/>
            <person name="Skrede I."/>
            <person name="Drula E."/>
            <person name="Henrissat B."/>
            <person name="Morin E."/>
            <person name="Kohler A."/>
            <person name="Barry K."/>
            <person name="LaButti K."/>
            <person name="Morin E."/>
            <person name="Salamov A."/>
            <person name="Lipzen A."/>
            <person name="Mereny Z."/>
            <person name="Hegedus B."/>
            <person name="Baldrian P."/>
            <person name="Stursova M."/>
            <person name="Weitz H."/>
            <person name="Taylor A."/>
            <person name="Grigoriev I.V."/>
            <person name="Nagy L.G."/>
            <person name="Martin F."/>
            <person name="Kauserud H."/>
        </authorList>
    </citation>
    <scope>NUCLEOTIDE SEQUENCE</scope>
    <source>
        <strain evidence="2">CBHHK002</strain>
    </source>
</reference>
<dbReference type="AlphaFoldDB" id="A0AAD7EN21"/>